<dbReference type="Proteomes" id="UP001054945">
    <property type="component" value="Unassembled WGS sequence"/>
</dbReference>
<gene>
    <name evidence="2" type="ORF">CEXT_540691</name>
</gene>
<protein>
    <submittedName>
        <fullName evidence="2">Uncharacterized protein</fullName>
    </submittedName>
</protein>
<evidence type="ECO:0000313" key="3">
    <source>
        <dbReference type="Proteomes" id="UP001054945"/>
    </source>
</evidence>
<organism evidence="2 3">
    <name type="scientific">Caerostris extrusa</name>
    <name type="common">Bark spider</name>
    <name type="synonym">Caerostris bankana</name>
    <dbReference type="NCBI Taxonomy" id="172846"/>
    <lineage>
        <taxon>Eukaryota</taxon>
        <taxon>Metazoa</taxon>
        <taxon>Ecdysozoa</taxon>
        <taxon>Arthropoda</taxon>
        <taxon>Chelicerata</taxon>
        <taxon>Arachnida</taxon>
        <taxon>Araneae</taxon>
        <taxon>Araneomorphae</taxon>
        <taxon>Entelegynae</taxon>
        <taxon>Araneoidea</taxon>
        <taxon>Araneidae</taxon>
        <taxon>Caerostris</taxon>
    </lineage>
</organism>
<feature type="compositionally biased region" description="Low complexity" evidence="1">
    <location>
        <begin position="94"/>
        <end position="108"/>
    </location>
</feature>
<keyword evidence="3" id="KW-1185">Reference proteome</keyword>
<dbReference type="AlphaFoldDB" id="A0AAV4NHF1"/>
<accession>A0AAV4NHF1</accession>
<feature type="region of interest" description="Disordered" evidence="1">
    <location>
        <begin position="94"/>
        <end position="113"/>
    </location>
</feature>
<proteinExistence type="predicted"/>
<evidence type="ECO:0000256" key="1">
    <source>
        <dbReference type="SAM" id="MobiDB-lite"/>
    </source>
</evidence>
<sequence>MNRSFRSQCVSFFLKSPFTTFRFLHLYRAEAKTNKPPVPYAFSTRDIGPLYKHALCPSAATEARSMMRHKQKTTTTTPLKKWKNGIFILEQQPTSTSPSLSSQLLPTPAHQPSRTEKYRSITLWKCVNMVTDRRE</sequence>
<name>A0AAV4NHF1_CAEEX</name>
<comment type="caution">
    <text evidence="2">The sequence shown here is derived from an EMBL/GenBank/DDBJ whole genome shotgun (WGS) entry which is preliminary data.</text>
</comment>
<dbReference type="EMBL" id="BPLR01003314">
    <property type="protein sequence ID" value="GIX83283.1"/>
    <property type="molecule type" value="Genomic_DNA"/>
</dbReference>
<evidence type="ECO:0000313" key="2">
    <source>
        <dbReference type="EMBL" id="GIX83283.1"/>
    </source>
</evidence>
<reference evidence="2 3" key="1">
    <citation type="submission" date="2021-06" db="EMBL/GenBank/DDBJ databases">
        <title>Caerostris extrusa draft genome.</title>
        <authorList>
            <person name="Kono N."/>
            <person name="Arakawa K."/>
        </authorList>
    </citation>
    <scope>NUCLEOTIDE SEQUENCE [LARGE SCALE GENOMIC DNA]</scope>
</reference>